<evidence type="ECO:0000259" key="10">
    <source>
        <dbReference type="PROSITE" id="PS50893"/>
    </source>
</evidence>
<dbReference type="PANTHER" id="PTHR48041:SF116">
    <property type="entry name" value="PROTEIN BROWN"/>
    <property type="match status" value="1"/>
</dbReference>
<dbReference type="InterPro" id="IPR043926">
    <property type="entry name" value="ABCG_dom"/>
</dbReference>
<evidence type="ECO:0000256" key="2">
    <source>
        <dbReference type="ARBA" id="ARBA00005814"/>
    </source>
</evidence>
<dbReference type="Proteomes" id="UP001165289">
    <property type="component" value="Unassembled WGS sequence"/>
</dbReference>
<evidence type="ECO:0000256" key="3">
    <source>
        <dbReference type="ARBA" id="ARBA00022448"/>
    </source>
</evidence>
<feature type="transmembrane region" description="Helical" evidence="9">
    <location>
        <begin position="622"/>
        <end position="642"/>
    </location>
</feature>
<dbReference type="GO" id="GO:0005524">
    <property type="term" value="F:ATP binding"/>
    <property type="evidence" value="ECO:0007669"/>
    <property type="project" value="UniProtKB-KW"/>
</dbReference>
<evidence type="ECO:0000256" key="1">
    <source>
        <dbReference type="ARBA" id="ARBA00004141"/>
    </source>
</evidence>
<feature type="transmembrane region" description="Helical" evidence="9">
    <location>
        <begin position="467"/>
        <end position="486"/>
    </location>
</feature>
<dbReference type="GO" id="GO:0008514">
    <property type="term" value="F:organic anion transmembrane transporter activity"/>
    <property type="evidence" value="ECO:0007669"/>
    <property type="project" value="UniProtKB-ARBA"/>
</dbReference>
<feature type="transmembrane region" description="Helical" evidence="9">
    <location>
        <begin position="492"/>
        <end position="514"/>
    </location>
</feature>
<sequence length="647" mass="72739">MTEKLISQQDKPKYGTIEAAKRKNDWGLRNNNENFEKLTYQHVYYDIPTINLCGLKFKKKRILTDVSGIMTPGLNAIMGPTGSGKTTLMDILAARKDKSYIRGQVLVNGDPQPYYFKCITGYVVQDDCLETTLSVRENIFFSANLRLPFSMSLRVKRERVQDSIDKLGLTNVADQLVGNEFYRSISGGERKRTNIAMELVIAPSILFLDEPTTGLDAYTAVQLMHQLKDLSNEGKIIITAIHQPRYAIYNLFDSITLLSRGRTVYHGTAKQALTYLSSKGYDCPDRENPADFFLDVIAQDELRGRNEEIIGDSLPDLFVGSDAKLELDARLNRMVEQHKRDEGKIHKRKYSAYASNVIWQIVVVGHRTLKNMIRTPLEFILQIIISVVFSTIIGGVFWQLDLTSNGLQNRIGGIFLVTMNQVFANLSAIDAFMKGKALFMHENASGYYRVSAYFISKLLLDLLPKRIIPIACGGSILYFMMGFQVVWYKYCIFLLCLFTTTISASGFPFVYGALVNDFAVANLLTALTFVMMMIFGGLLVNISTLPIWLQWIQYLSIFRLSISTLSINELLGLNFSQVTLNNSCGFNSSIPPGIVLPPTPGRCYLEQQGIAFGEPFDVWRGIVGLAGFGIILLTLTYLILLCSKKEK</sequence>
<reference evidence="11 12" key="1">
    <citation type="journal article" date="2023" name="BMC Biol.">
        <title>The compact genome of the sponge Oopsacas minuta (Hexactinellida) is lacking key metazoan core genes.</title>
        <authorList>
            <person name="Santini S."/>
            <person name="Schenkelaars Q."/>
            <person name="Jourda C."/>
            <person name="Duchesne M."/>
            <person name="Belahbib H."/>
            <person name="Rocher C."/>
            <person name="Selva M."/>
            <person name="Riesgo A."/>
            <person name="Vervoort M."/>
            <person name="Leys S.P."/>
            <person name="Kodjabachian L."/>
            <person name="Le Bivic A."/>
            <person name="Borchiellini C."/>
            <person name="Claverie J.M."/>
            <person name="Renard E."/>
        </authorList>
    </citation>
    <scope>NUCLEOTIDE SEQUENCE [LARGE SCALE GENOMIC DNA]</scope>
    <source>
        <strain evidence="11">SPO-2</strain>
    </source>
</reference>
<dbReference type="InterPro" id="IPR013525">
    <property type="entry name" value="ABC2_TM"/>
</dbReference>
<dbReference type="PANTHER" id="PTHR48041">
    <property type="entry name" value="ABC TRANSPORTER G FAMILY MEMBER 28"/>
    <property type="match status" value="1"/>
</dbReference>
<dbReference type="CDD" id="cd03213">
    <property type="entry name" value="ABCG_EPDR"/>
    <property type="match status" value="1"/>
</dbReference>
<evidence type="ECO:0000256" key="7">
    <source>
        <dbReference type="ARBA" id="ARBA00022989"/>
    </source>
</evidence>
<feature type="domain" description="ABC transporter" evidence="10">
    <location>
        <begin position="47"/>
        <end position="285"/>
    </location>
</feature>
<dbReference type="GO" id="GO:0016887">
    <property type="term" value="F:ATP hydrolysis activity"/>
    <property type="evidence" value="ECO:0007669"/>
    <property type="project" value="InterPro"/>
</dbReference>
<keyword evidence="3" id="KW-0813">Transport</keyword>
<dbReference type="Gene3D" id="3.40.50.300">
    <property type="entry name" value="P-loop containing nucleotide triphosphate hydrolases"/>
    <property type="match status" value="1"/>
</dbReference>
<dbReference type="InterPro" id="IPR027417">
    <property type="entry name" value="P-loop_NTPase"/>
</dbReference>
<evidence type="ECO:0000256" key="6">
    <source>
        <dbReference type="ARBA" id="ARBA00022840"/>
    </source>
</evidence>
<dbReference type="GO" id="GO:0016324">
    <property type="term" value="C:apical plasma membrane"/>
    <property type="evidence" value="ECO:0007669"/>
    <property type="project" value="UniProtKB-ARBA"/>
</dbReference>
<keyword evidence="7 9" id="KW-1133">Transmembrane helix</keyword>
<dbReference type="FunFam" id="3.40.50.300:FF:000622">
    <property type="entry name" value="ATP-binding cassette sub-family G member 2"/>
    <property type="match status" value="1"/>
</dbReference>
<comment type="subcellular location">
    <subcellularLocation>
        <location evidence="1">Membrane</location>
        <topology evidence="1">Multi-pass membrane protein</topology>
    </subcellularLocation>
</comment>
<dbReference type="EMBL" id="JAKMXF010000311">
    <property type="protein sequence ID" value="KAI6650416.1"/>
    <property type="molecule type" value="Genomic_DNA"/>
</dbReference>
<protein>
    <submittedName>
        <fullName evidence="11">ATP-binding cassette sub-family G member 2-like isoform X3</fullName>
    </submittedName>
</protein>
<evidence type="ECO:0000256" key="9">
    <source>
        <dbReference type="SAM" id="Phobius"/>
    </source>
</evidence>
<keyword evidence="8 9" id="KW-0472">Membrane</keyword>
<dbReference type="Pfam" id="PF01061">
    <property type="entry name" value="ABC2_membrane"/>
    <property type="match status" value="1"/>
</dbReference>
<evidence type="ECO:0000256" key="4">
    <source>
        <dbReference type="ARBA" id="ARBA00022692"/>
    </source>
</evidence>
<proteinExistence type="inferred from homology"/>
<dbReference type="Pfam" id="PF00005">
    <property type="entry name" value="ABC_tran"/>
    <property type="match status" value="1"/>
</dbReference>
<feature type="transmembrane region" description="Helical" evidence="9">
    <location>
        <begin position="526"/>
        <end position="549"/>
    </location>
</feature>
<keyword evidence="4 9" id="KW-0812">Transmembrane</keyword>
<dbReference type="GO" id="GO:0015562">
    <property type="term" value="F:efflux transmembrane transporter activity"/>
    <property type="evidence" value="ECO:0007669"/>
    <property type="project" value="UniProtKB-ARBA"/>
</dbReference>
<dbReference type="InterPro" id="IPR050352">
    <property type="entry name" value="ABCG_transporters"/>
</dbReference>
<dbReference type="AlphaFoldDB" id="A0AAV7JNZ9"/>
<evidence type="ECO:0000256" key="8">
    <source>
        <dbReference type="ARBA" id="ARBA00023136"/>
    </source>
</evidence>
<dbReference type="SUPFAM" id="SSF52540">
    <property type="entry name" value="P-loop containing nucleoside triphosphate hydrolases"/>
    <property type="match status" value="1"/>
</dbReference>
<dbReference type="SMART" id="SM00382">
    <property type="entry name" value="AAA"/>
    <property type="match status" value="1"/>
</dbReference>
<organism evidence="11 12">
    <name type="scientific">Oopsacas minuta</name>
    <dbReference type="NCBI Taxonomy" id="111878"/>
    <lineage>
        <taxon>Eukaryota</taxon>
        <taxon>Metazoa</taxon>
        <taxon>Porifera</taxon>
        <taxon>Hexactinellida</taxon>
        <taxon>Hexasterophora</taxon>
        <taxon>Lyssacinosida</taxon>
        <taxon>Leucopsacidae</taxon>
        <taxon>Oopsacas</taxon>
    </lineage>
</organism>
<evidence type="ECO:0000313" key="11">
    <source>
        <dbReference type="EMBL" id="KAI6650416.1"/>
    </source>
</evidence>
<dbReference type="InterPro" id="IPR003439">
    <property type="entry name" value="ABC_transporter-like_ATP-bd"/>
</dbReference>
<keyword evidence="5" id="KW-0547">Nucleotide-binding</keyword>
<evidence type="ECO:0000256" key="5">
    <source>
        <dbReference type="ARBA" id="ARBA00022741"/>
    </source>
</evidence>
<feature type="transmembrane region" description="Helical" evidence="9">
    <location>
        <begin position="412"/>
        <end position="433"/>
    </location>
</feature>
<gene>
    <name evidence="11" type="ORF">LOD99_5853</name>
</gene>
<dbReference type="PROSITE" id="PS50893">
    <property type="entry name" value="ABC_TRANSPORTER_2"/>
    <property type="match status" value="1"/>
</dbReference>
<comment type="caution">
    <text evidence="11">The sequence shown here is derived from an EMBL/GenBank/DDBJ whole genome shotgun (WGS) entry which is preliminary data.</text>
</comment>
<dbReference type="GO" id="GO:0140359">
    <property type="term" value="F:ABC-type transporter activity"/>
    <property type="evidence" value="ECO:0007669"/>
    <property type="project" value="InterPro"/>
</dbReference>
<comment type="similarity">
    <text evidence="2">Belongs to the ABC transporter superfamily. ABCG family. Eye pigment precursor importer (TC 3.A.1.204) subfamily.</text>
</comment>
<evidence type="ECO:0000313" key="12">
    <source>
        <dbReference type="Proteomes" id="UP001165289"/>
    </source>
</evidence>
<keyword evidence="12" id="KW-1185">Reference proteome</keyword>
<accession>A0AAV7JNZ9</accession>
<dbReference type="InterPro" id="IPR003593">
    <property type="entry name" value="AAA+_ATPase"/>
</dbReference>
<keyword evidence="6 11" id="KW-0067">ATP-binding</keyword>
<dbReference type="Pfam" id="PF19055">
    <property type="entry name" value="ABC2_membrane_7"/>
    <property type="match status" value="1"/>
</dbReference>
<feature type="transmembrane region" description="Helical" evidence="9">
    <location>
        <begin position="379"/>
        <end position="400"/>
    </location>
</feature>
<name>A0AAV7JNZ9_9METZ</name>